<dbReference type="PANTHER" id="PTHR10458:SF8">
    <property type="entry name" value="PEPTIDE DEFORMYLASE 2"/>
    <property type="match status" value="1"/>
</dbReference>
<evidence type="ECO:0000313" key="8">
    <source>
        <dbReference type="Proteomes" id="UP000290985"/>
    </source>
</evidence>
<evidence type="ECO:0000256" key="2">
    <source>
        <dbReference type="ARBA" id="ARBA00022723"/>
    </source>
</evidence>
<comment type="function">
    <text evidence="6">Removes the formyl group from the N-terminal Met of newly synthesized proteins. Requires at least a dipeptide for an efficient rate of reaction. N-terminal L-methionine is a prerequisite for activity but the enzyme has broad specificity at other positions.</text>
</comment>
<keyword evidence="4 6" id="KW-0648">Protein biosynthesis</keyword>
<dbReference type="GO" id="GO:0042586">
    <property type="term" value="F:peptide deformylase activity"/>
    <property type="evidence" value="ECO:0007669"/>
    <property type="project" value="UniProtKB-UniRule"/>
</dbReference>
<dbReference type="Pfam" id="PF01327">
    <property type="entry name" value="Pep_deformylase"/>
    <property type="match status" value="1"/>
</dbReference>
<dbReference type="SUPFAM" id="SSF56420">
    <property type="entry name" value="Peptide deformylase"/>
    <property type="match status" value="1"/>
</dbReference>
<dbReference type="RefSeq" id="WP_165177538.1">
    <property type="nucleotide sequence ID" value="NZ_LR215036.1"/>
</dbReference>
<keyword evidence="8" id="KW-1185">Reference proteome</keyword>
<dbReference type="FunFam" id="3.90.45.10:FF:000002">
    <property type="entry name" value="Peptide deformylase"/>
    <property type="match status" value="1"/>
</dbReference>
<keyword evidence="2 6" id="KW-0479">Metal-binding</keyword>
<dbReference type="HAMAP" id="MF_00163">
    <property type="entry name" value="Pep_deformylase"/>
    <property type="match status" value="1"/>
</dbReference>
<dbReference type="AlphaFoldDB" id="A0A449B257"/>
<evidence type="ECO:0000313" key="7">
    <source>
        <dbReference type="EMBL" id="VEU74666.1"/>
    </source>
</evidence>
<dbReference type="InterPro" id="IPR036821">
    <property type="entry name" value="Peptide_deformylase_sf"/>
</dbReference>
<dbReference type="GO" id="GO:0046872">
    <property type="term" value="F:metal ion binding"/>
    <property type="evidence" value="ECO:0007669"/>
    <property type="project" value="UniProtKB-KW"/>
</dbReference>
<proteinExistence type="inferred from homology"/>
<comment type="catalytic activity">
    <reaction evidence="6">
        <text>N-terminal N-formyl-L-methionyl-[peptide] + H2O = N-terminal L-methionyl-[peptide] + formate</text>
        <dbReference type="Rhea" id="RHEA:24420"/>
        <dbReference type="Rhea" id="RHEA-COMP:10639"/>
        <dbReference type="Rhea" id="RHEA-COMP:10640"/>
        <dbReference type="ChEBI" id="CHEBI:15377"/>
        <dbReference type="ChEBI" id="CHEBI:15740"/>
        <dbReference type="ChEBI" id="CHEBI:49298"/>
        <dbReference type="ChEBI" id="CHEBI:64731"/>
        <dbReference type="EC" id="3.5.1.88"/>
    </reaction>
</comment>
<feature type="binding site" evidence="6">
    <location>
        <position position="108"/>
    </location>
    <ligand>
        <name>Fe cation</name>
        <dbReference type="ChEBI" id="CHEBI:24875"/>
    </ligand>
</feature>
<dbReference type="InterPro" id="IPR023635">
    <property type="entry name" value="Peptide_deformylase"/>
</dbReference>
<gene>
    <name evidence="6 7" type="primary">def</name>
    <name evidence="7" type="ORF">NCTC10181_00524</name>
</gene>
<dbReference type="PIRSF" id="PIRSF004749">
    <property type="entry name" value="Pep_def"/>
    <property type="match status" value="1"/>
</dbReference>
<keyword evidence="3 6" id="KW-0378">Hydrolase</keyword>
<comment type="similarity">
    <text evidence="1 6">Belongs to the polypeptide deformylase family.</text>
</comment>
<dbReference type="EMBL" id="LR215036">
    <property type="protein sequence ID" value="VEU74666.1"/>
    <property type="molecule type" value="Genomic_DNA"/>
</dbReference>
<dbReference type="CDD" id="cd00487">
    <property type="entry name" value="Pep_deformylase"/>
    <property type="match status" value="1"/>
</dbReference>
<feature type="binding site" evidence="6">
    <location>
        <position position="159"/>
    </location>
    <ligand>
        <name>Fe cation</name>
        <dbReference type="ChEBI" id="CHEBI:24875"/>
    </ligand>
</feature>
<name>A0A449B257_9BACT</name>
<comment type="cofactor">
    <cofactor evidence="6">
        <name>Fe(2+)</name>
        <dbReference type="ChEBI" id="CHEBI:29033"/>
    </cofactor>
    <text evidence="6">Binds 1 Fe(2+) ion.</text>
</comment>
<dbReference type="NCBIfam" id="TIGR00079">
    <property type="entry name" value="pept_deformyl"/>
    <property type="match status" value="1"/>
</dbReference>
<accession>A0A449B257</accession>
<keyword evidence="5 6" id="KW-0408">Iron</keyword>
<reference evidence="7 8" key="1">
    <citation type="submission" date="2019-01" db="EMBL/GenBank/DDBJ databases">
        <authorList>
            <consortium name="Pathogen Informatics"/>
        </authorList>
    </citation>
    <scope>NUCLEOTIDE SEQUENCE [LARGE SCALE GENOMIC DNA]</scope>
    <source>
        <strain evidence="7 8">NCTC10181</strain>
    </source>
</reference>
<evidence type="ECO:0000256" key="4">
    <source>
        <dbReference type="ARBA" id="ARBA00022917"/>
    </source>
</evidence>
<feature type="active site" evidence="6">
    <location>
        <position position="156"/>
    </location>
</feature>
<evidence type="ECO:0000256" key="5">
    <source>
        <dbReference type="ARBA" id="ARBA00023004"/>
    </source>
</evidence>
<dbReference type="KEGG" id="mcit:NCTC10181_00524"/>
<feature type="binding site" evidence="6">
    <location>
        <position position="155"/>
    </location>
    <ligand>
        <name>Fe cation</name>
        <dbReference type="ChEBI" id="CHEBI:24875"/>
    </ligand>
</feature>
<sequence>MKKFDVKIVNLPDEVLRKKSIDVPLPLSEEDIQLAEKMIYHIDDSQKEGSEFRAGVGVAAVQYGVLKNVFYVYLPDKNGNAVFKDVLFNPKIVRKSDQLVALSQGEGCLSVPEEWPNQEGYVPRSNKITVQAYSYTKQGIYTFDLTGYLAIIFQHELDHLQGKLFIDRINKKDPWKKPNRRTILI</sequence>
<dbReference type="Gene3D" id="3.90.45.10">
    <property type="entry name" value="Peptide deformylase"/>
    <property type="match status" value="1"/>
</dbReference>
<evidence type="ECO:0000256" key="1">
    <source>
        <dbReference type="ARBA" id="ARBA00010759"/>
    </source>
</evidence>
<dbReference type="EC" id="3.5.1.88" evidence="6"/>
<dbReference type="GO" id="GO:0006412">
    <property type="term" value="P:translation"/>
    <property type="evidence" value="ECO:0007669"/>
    <property type="project" value="UniProtKB-UniRule"/>
</dbReference>
<dbReference type="PRINTS" id="PR01576">
    <property type="entry name" value="PDEFORMYLASE"/>
</dbReference>
<evidence type="ECO:0000256" key="6">
    <source>
        <dbReference type="HAMAP-Rule" id="MF_00163"/>
    </source>
</evidence>
<organism evidence="7 8">
    <name type="scientific">Mycoplasmopsis citelli</name>
    <dbReference type="NCBI Taxonomy" id="171281"/>
    <lineage>
        <taxon>Bacteria</taxon>
        <taxon>Bacillati</taxon>
        <taxon>Mycoplasmatota</taxon>
        <taxon>Mycoplasmoidales</taxon>
        <taxon>Metamycoplasmataceae</taxon>
        <taxon>Mycoplasmopsis</taxon>
    </lineage>
</organism>
<dbReference type="PANTHER" id="PTHR10458">
    <property type="entry name" value="PEPTIDE DEFORMYLASE"/>
    <property type="match status" value="1"/>
</dbReference>
<dbReference type="Proteomes" id="UP000290985">
    <property type="component" value="Chromosome"/>
</dbReference>
<evidence type="ECO:0000256" key="3">
    <source>
        <dbReference type="ARBA" id="ARBA00022801"/>
    </source>
</evidence>
<protein>
    <recommendedName>
        <fullName evidence="6">Peptide deformylase</fullName>
        <shortName evidence="6">PDF</shortName>
        <ecNumber evidence="6">3.5.1.88</ecNumber>
    </recommendedName>
    <alternativeName>
        <fullName evidence="6">Polypeptide deformylase</fullName>
    </alternativeName>
</protein>